<dbReference type="CDD" id="cd10434">
    <property type="entry name" value="GIY-YIG_UvrC_Cho"/>
    <property type="match status" value="1"/>
</dbReference>
<dbReference type="Gene3D" id="3.30.420.340">
    <property type="entry name" value="UvrC, RNAse H endonuclease domain"/>
    <property type="match status" value="1"/>
</dbReference>
<name>A0A1G7J5M1_THETY</name>
<dbReference type="Pfam" id="PF22920">
    <property type="entry name" value="UvrC_RNaseH"/>
    <property type="match status" value="1"/>
</dbReference>
<dbReference type="AlphaFoldDB" id="A0A1G7J5M1"/>
<dbReference type="InterPro" id="IPR010994">
    <property type="entry name" value="RuvA_2-like"/>
</dbReference>
<sequence length="615" mass="71398">MNIEEKLKLLPEKPGVYIMKDKSGKIIYVGKAVVLKNRVRQYFQNKENQLPKVKVMLSHVEDFEYIVTDTELEALMLECNLIKKYKPKYNVLLKDDKNYPYIKVTVNEEYPRIMFTRRIEPDGAKYFGPYSSAFAVRETIKLVRKMFPVRTCNRNIEKDIGKVRECLYYHIGLCSAPCTNKINKEDYRKLVDQAVLFLDGKRDWLIQKLKEDMQKAAEELRFEEAARIRDQIFAIERTSEKQKVVSVGEDEQDIISMARSADISCIQVFFVRDGKLSGREHYYMKNTEGMERGEIISSFIKQFYEGAPYIPKEIITDVELDERELLSEWLSQKRGNKVFITIPVRGKKKELVDMVYQNALEALKNDISVREEISKDQAVLELSNLVGLDYAKRIEAYDISNTRGQDNVGAMVVFVDGKPKKNQYRRFTVKYVEGQDDYQSMREVIERRFLHGIEEKELIEKGELKEDKAKFAEMPDLILVDGGIGHVNAVLQMLSGFGIFIPVYGMVKDSKHRTRGLVSPQGEIDIPMTTKAFRLIAQIQEEAHRFAITFHKEKQSKRFKSELLNIPGIGEKRAKALYDAFKSLEEIKRASVEDLKKVEGMNEKAAQAVYEYFRK</sequence>
<evidence type="ECO:0000256" key="3">
    <source>
        <dbReference type="ARBA" id="ARBA00022769"/>
    </source>
</evidence>
<evidence type="ECO:0000256" key="6">
    <source>
        <dbReference type="ARBA" id="ARBA00023236"/>
    </source>
</evidence>
<dbReference type="SMART" id="SM00465">
    <property type="entry name" value="GIYc"/>
    <property type="match status" value="1"/>
</dbReference>
<evidence type="ECO:0000256" key="1">
    <source>
        <dbReference type="ARBA" id="ARBA00022490"/>
    </source>
</evidence>
<gene>
    <name evidence="7" type="primary">uvrC</name>
    <name evidence="11" type="ORF">SAMN04244560_00389</name>
</gene>
<evidence type="ECO:0000256" key="4">
    <source>
        <dbReference type="ARBA" id="ARBA00022881"/>
    </source>
</evidence>
<evidence type="ECO:0000313" key="12">
    <source>
        <dbReference type="Proteomes" id="UP000183404"/>
    </source>
</evidence>
<evidence type="ECO:0000256" key="2">
    <source>
        <dbReference type="ARBA" id="ARBA00022763"/>
    </source>
</evidence>
<keyword evidence="3 7" id="KW-0228">DNA excision</keyword>
<dbReference type="HAMAP" id="MF_00203">
    <property type="entry name" value="UvrC"/>
    <property type="match status" value="1"/>
</dbReference>
<proteinExistence type="inferred from homology"/>
<dbReference type="InterPro" id="IPR001162">
    <property type="entry name" value="UvrC_RNase_H_dom"/>
</dbReference>
<dbReference type="Gene3D" id="3.40.1440.10">
    <property type="entry name" value="GIY-YIG endonuclease"/>
    <property type="match status" value="1"/>
</dbReference>
<protein>
    <recommendedName>
        <fullName evidence="7">UvrABC system protein C</fullName>
        <shortName evidence="7">Protein UvrC</shortName>
    </recommendedName>
    <alternativeName>
        <fullName evidence="7">Excinuclease ABC subunit C</fullName>
    </alternativeName>
</protein>
<dbReference type="EMBL" id="FNBS01000006">
    <property type="protein sequence ID" value="SDF20165.1"/>
    <property type="molecule type" value="Genomic_DNA"/>
</dbReference>
<reference evidence="11 12" key="1">
    <citation type="submission" date="2016-10" db="EMBL/GenBank/DDBJ databases">
        <authorList>
            <person name="de Groot N.N."/>
        </authorList>
    </citation>
    <scope>NUCLEOTIDE SEQUENCE [LARGE SCALE GENOMIC DNA]</scope>
    <source>
        <strain evidence="11 12">DSM 569</strain>
    </source>
</reference>
<dbReference type="InterPro" id="IPR038476">
    <property type="entry name" value="UvrC_RNase_H_dom_sf"/>
</dbReference>
<dbReference type="Gene3D" id="1.10.150.20">
    <property type="entry name" value="5' to 3' exonuclease, C-terminal subdomain"/>
    <property type="match status" value="1"/>
</dbReference>
<dbReference type="GO" id="GO:0009380">
    <property type="term" value="C:excinuclease repair complex"/>
    <property type="evidence" value="ECO:0007669"/>
    <property type="project" value="InterPro"/>
</dbReference>
<feature type="domain" description="UVR" evidence="8">
    <location>
        <begin position="203"/>
        <end position="238"/>
    </location>
</feature>
<comment type="subunit">
    <text evidence="7">Interacts with UvrB in an incision complex.</text>
</comment>
<dbReference type="NCBIfam" id="NF001824">
    <property type="entry name" value="PRK00558.1-5"/>
    <property type="match status" value="1"/>
</dbReference>
<dbReference type="GO" id="GO:0009381">
    <property type="term" value="F:excinuclease ABC activity"/>
    <property type="evidence" value="ECO:0007669"/>
    <property type="project" value="UniProtKB-UniRule"/>
</dbReference>
<comment type="similarity">
    <text evidence="7">Belongs to the UvrC family.</text>
</comment>
<accession>A0A1G7J5M1</accession>
<comment type="subcellular location">
    <subcellularLocation>
        <location evidence="7">Cytoplasm</location>
    </subcellularLocation>
</comment>
<dbReference type="PROSITE" id="PS50151">
    <property type="entry name" value="UVR"/>
    <property type="match status" value="1"/>
</dbReference>
<dbReference type="InterPro" id="IPR047296">
    <property type="entry name" value="GIY-YIG_UvrC_Cho"/>
</dbReference>
<dbReference type="InterPro" id="IPR001943">
    <property type="entry name" value="UVR_dom"/>
</dbReference>
<dbReference type="PANTHER" id="PTHR30562:SF1">
    <property type="entry name" value="UVRABC SYSTEM PROTEIN C"/>
    <property type="match status" value="1"/>
</dbReference>
<dbReference type="Pfam" id="PF01541">
    <property type="entry name" value="GIY-YIG"/>
    <property type="match status" value="1"/>
</dbReference>
<dbReference type="InterPro" id="IPR003583">
    <property type="entry name" value="Hlx-hairpin-Hlx_DNA-bd_motif"/>
</dbReference>
<feature type="domain" description="GIY-YIG" evidence="9">
    <location>
        <begin position="12"/>
        <end position="91"/>
    </location>
</feature>
<evidence type="ECO:0000256" key="5">
    <source>
        <dbReference type="ARBA" id="ARBA00023204"/>
    </source>
</evidence>
<keyword evidence="5 7" id="KW-0234">DNA repair</keyword>
<comment type="function">
    <text evidence="7">The UvrABC repair system catalyzes the recognition and processing of DNA lesions. UvrC both incises the 5' and 3' sides of the lesion. The N-terminal half is responsible for the 3' incision and the C-terminal half is responsible for the 5' incision.</text>
</comment>
<dbReference type="InterPro" id="IPR035901">
    <property type="entry name" value="GIY-YIG_endonuc_sf"/>
</dbReference>
<dbReference type="RefSeq" id="WP_074592077.1">
    <property type="nucleotide sequence ID" value="NZ_FNBS01000006.1"/>
</dbReference>
<dbReference type="GO" id="GO:0005737">
    <property type="term" value="C:cytoplasm"/>
    <property type="evidence" value="ECO:0007669"/>
    <property type="project" value="UniProtKB-SubCell"/>
</dbReference>
<dbReference type="InterPro" id="IPR000305">
    <property type="entry name" value="GIY-YIG_endonuc"/>
</dbReference>
<feature type="domain" description="UvrC family homology region profile" evidence="10">
    <location>
        <begin position="254"/>
        <end position="494"/>
    </location>
</feature>
<dbReference type="Gene3D" id="4.10.860.10">
    <property type="entry name" value="UVR domain"/>
    <property type="match status" value="1"/>
</dbReference>
<keyword evidence="4 7" id="KW-0267">Excision nuclease</keyword>
<evidence type="ECO:0000313" key="11">
    <source>
        <dbReference type="EMBL" id="SDF20165.1"/>
    </source>
</evidence>
<dbReference type="Proteomes" id="UP000183404">
    <property type="component" value="Unassembled WGS sequence"/>
</dbReference>
<evidence type="ECO:0000259" key="10">
    <source>
        <dbReference type="PROSITE" id="PS50165"/>
    </source>
</evidence>
<keyword evidence="6 7" id="KW-0742">SOS response</keyword>
<dbReference type="Pfam" id="PF02151">
    <property type="entry name" value="UVR"/>
    <property type="match status" value="1"/>
</dbReference>
<dbReference type="GO" id="GO:0009432">
    <property type="term" value="P:SOS response"/>
    <property type="evidence" value="ECO:0007669"/>
    <property type="project" value="UniProtKB-UniRule"/>
</dbReference>
<dbReference type="SUPFAM" id="SSF47781">
    <property type="entry name" value="RuvA domain 2-like"/>
    <property type="match status" value="1"/>
</dbReference>
<dbReference type="SMART" id="SM00278">
    <property type="entry name" value="HhH1"/>
    <property type="match status" value="2"/>
</dbReference>
<dbReference type="GO" id="GO:0003677">
    <property type="term" value="F:DNA binding"/>
    <property type="evidence" value="ECO:0007669"/>
    <property type="project" value="UniProtKB-UniRule"/>
</dbReference>
<organism evidence="11 12">
    <name type="scientific">Thermoanaerobacter thermohydrosulfuricus</name>
    <name type="common">Clostridium thermohydrosulfuricum</name>
    <dbReference type="NCBI Taxonomy" id="1516"/>
    <lineage>
        <taxon>Bacteria</taxon>
        <taxon>Bacillati</taxon>
        <taxon>Bacillota</taxon>
        <taxon>Clostridia</taxon>
        <taxon>Thermoanaerobacterales</taxon>
        <taxon>Thermoanaerobacteraceae</taxon>
        <taxon>Thermoanaerobacter</taxon>
    </lineage>
</organism>
<dbReference type="PROSITE" id="PS50165">
    <property type="entry name" value="UVRC"/>
    <property type="match status" value="1"/>
</dbReference>
<dbReference type="FunFam" id="3.40.1440.10:FF:000001">
    <property type="entry name" value="UvrABC system protein C"/>
    <property type="match status" value="1"/>
</dbReference>
<dbReference type="Pfam" id="PF08459">
    <property type="entry name" value="UvrC_RNaseH_dom"/>
    <property type="match status" value="1"/>
</dbReference>
<evidence type="ECO:0000256" key="7">
    <source>
        <dbReference type="HAMAP-Rule" id="MF_00203"/>
    </source>
</evidence>
<dbReference type="PROSITE" id="PS50164">
    <property type="entry name" value="GIY_YIG"/>
    <property type="match status" value="1"/>
</dbReference>
<keyword evidence="1 7" id="KW-0963">Cytoplasm</keyword>
<dbReference type="NCBIfam" id="TIGR00194">
    <property type="entry name" value="uvrC"/>
    <property type="match status" value="1"/>
</dbReference>
<dbReference type="SUPFAM" id="SSF82771">
    <property type="entry name" value="GIY-YIG endonuclease"/>
    <property type="match status" value="1"/>
</dbReference>
<dbReference type="PANTHER" id="PTHR30562">
    <property type="entry name" value="UVRC/OXIDOREDUCTASE"/>
    <property type="match status" value="1"/>
</dbReference>
<dbReference type="InterPro" id="IPR004791">
    <property type="entry name" value="UvrC"/>
</dbReference>
<evidence type="ECO:0000259" key="9">
    <source>
        <dbReference type="PROSITE" id="PS50164"/>
    </source>
</evidence>
<dbReference type="GO" id="GO:0006289">
    <property type="term" value="P:nucleotide-excision repair"/>
    <property type="evidence" value="ECO:0007669"/>
    <property type="project" value="UniProtKB-UniRule"/>
</dbReference>
<dbReference type="InterPro" id="IPR036876">
    <property type="entry name" value="UVR_dom_sf"/>
</dbReference>
<dbReference type="InterPro" id="IPR050066">
    <property type="entry name" value="UvrABC_protein_C"/>
</dbReference>
<dbReference type="Pfam" id="PF14520">
    <property type="entry name" value="HHH_5"/>
    <property type="match status" value="1"/>
</dbReference>
<dbReference type="SUPFAM" id="SSF46600">
    <property type="entry name" value="C-terminal UvrC-binding domain of UvrB"/>
    <property type="match status" value="1"/>
</dbReference>
<keyword evidence="2 7" id="KW-0227">DNA damage</keyword>
<evidence type="ECO:0000259" key="8">
    <source>
        <dbReference type="PROSITE" id="PS50151"/>
    </source>
</evidence>